<evidence type="ECO:0000256" key="1">
    <source>
        <dbReference type="SAM" id="Phobius"/>
    </source>
</evidence>
<organism evidence="2 3">
    <name type="scientific">Limosilactobacillus pontis</name>
    <dbReference type="NCBI Taxonomy" id="35787"/>
    <lineage>
        <taxon>Bacteria</taxon>
        <taxon>Bacillati</taxon>
        <taxon>Bacillota</taxon>
        <taxon>Bacilli</taxon>
        <taxon>Lactobacillales</taxon>
        <taxon>Lactobacillaceae</taxon>
        <taxon>Limosilactobacillus</taxon>
    </lineage>
</organism>
<comment type="caution">
    <text evidence="2">The sequence shown here is derived from an EMBL/GenBank/DDBJ whole genome shotgun (WGS) entry which is preliminary data.</text>
</comment>
<protein>
    <submittedName>
        <fullName evidence="2">DUF308 domain-containing protein</fullName>
    </submittedName>
</protein>
<dbReference type="Proteomes" id="UP001529343">
    <property type="component" value="Unassembled WGS sequence"/>
</dbReference>
<gene>
    <name evidence="2" type="ORF">QUW44_00115</name>
</gene>
<keyword evidence="3" id="KW-1185">Reference proteome</keyword>
<accession>A0ABT7UV73</accession>
<name>A0ABT7UV73_9LACO</name>
<proteinExistence type="predicted"/>
<evidence type="ECO:0000313" key="2">
    <source>
        <dbReference type="EMBL" id="MDM8265579.1"/>
    </source>
</evidence>
<feature type="transmembrane region" description="Helical" evidence="1">
    <location>
        <begin position="32"/>
        <end position="53"/>
    </location>
</feature>
<keyword evidence="1" id="KW-1133">Transmembrane helix</keyword>
<reference evidence="3" key="1">
    <citation type="submission" date="2023-06" db="EMBL/GenBank/DDBJ databases">
        <title>Identification and characterization of horizontal gene transfer across gut microbiota members of farm animals based on homology search.</title>
        <authorList>
            <person name="Zeman M."/>
            <person name="Kubasova T."/>
            <person name="Jahodarova E."/>
            <person name="Nykrynova M."/>
            <person name="Rychlik I."/>
        </authorList>
    </citation>
    <scope>NUCLEOTIDE SEQUENCE [LARGE SCALE GENOMIC DNA]</scope>
    <source>
        <strain evidence="3">161_Gplus</strain>
    </source>
</reference>
<sequence length="208" mass="23226">MIFLVIFGALMLILGGFYLANSWQQYREWKGGTIIVVLSLIAVIYGTINLPYFHHNQRQASEQASSSSQVVQQSGQNASSFSNKLGSINAQSNQGNQEDREMAVLRQLQKGYSKFGTVSFDEKSKTYQIKPTDDETVKALQALVQDPSQAEQMGWPNLTKSIKQNSRQVDNVLTDEYSLSIVNPDNTKQALYTAKNGKTTYDIANQDN</sequence>
<dbReference type="EMBL" id="JAUDDW010000001">
    <property type="protein sequence ID" value="MDM8265579.1"/>
    <property type="molecule type" value="Genomic_DNA"/>
</dbReference>
<keyword evidence="1" id="KW-0472">Membrane</keyword>
<evidence type="ECO:0000313" key="3">
    <source>
        <dbReference type="Proteomes" id="UP001529343"/>
    </source>
</evidence>
<keyword evidence="1" id="KW-0812">Transmembrane</keyword>
<dbReference type="RefSeq" id="WP_289585533.1">
    <property type="nucleotide sequence ID" value="NZ_JAUDDW010000001.1"/>
</dbReference>